<reference evidence="1 2" key="1">
    <citation type="submission" date="2017-04" db="EMBL/GenBank/DDBJ databases">
        <title>Complete genome of Campylobacter concisus ATCC 33237T and draft genomes for an additional eight well characterized C. concisus strains.</title>
        <authorList>
            <person name="Cornelius A.J."/>
            <person name="Miller W.G."/>
            <person name="Lastovica A.J."/>
            <person name="On S.L."/>
            <person name="French N.P."/>
            <person name="Vandenberg O."/>
            <person name="Biggs P.J."/>
        </authorList>
    </citation>
    <scope>NUCLEOTIDE SEQUENCE [LARGE SCALE GENOMIC DNA]</scope>
    <source>
        <strain evidence="1 2">Lasto205.94</strain>
    </source>
</reference>
<dbReference type="AlphaFoldDB" id="A0A1Y5N805"/>
<protein>
    <submittedName>
        <fullName evidence="1">Uncharacterized protein</fullName>
    </submittedName>
</protein>
<name>A0A1Y5N805_9BACT</name>
<comment type="caution">
    <text evidence="1">The sequence shown here is derived from an EMBL/GenBank/DDBJ whole genome shotgun (WGS) entry which is preliminary data.</text>
</comment>
<evidence type="ECO:0000313" key="2">
    <source>
        <dbReference type="Proteomes" id="UP000196534"/>
    </source>
</evidence>
<evidence type="ECO:0000313" key="1">
    <source>
        <dbReference type="EMBL" id="OUT16996.1"/>
    </source>
</evidence>
<sequence>MFSSLMKYPCVVICRIFGDLTASMFSSLAFSLIPNFSRLLDDKPNEIKDEMKSKIAGKDSIGIGF</sequence>
<dbReference type="Proteomes" id="UP000196534">
    <property type="component" value="Unassembled WGS sequence"/>
</dbReference>
<organism evidence="1 2">
    <name type="scientific">Campylobacter concisus</name>
    <dbReference type="NCBI Taxonomy" id="199"/>
    <lineage>
        <taxon>Bacteria</taxon>
        <taxon>Pseudomonadati</taxon>
        <taxon>Campylobacterota</taxon>
        <taxon>Epsilonproteobacteria</taxon>
        <taxon>Campylobacterales</taxon>
        <taxon>Campylobacteraceae</taxon>
        <taxon>Campylobacter</taxon>
    </lineage>
</organism>
<dbReference type="EMBL" id="NDYR01000017">
    <property type="protein sequence ID" value="OUT16996.1"/>
    <property type="molecule type" value="Genomic_DNA"/>
</dbReference>
<proteinExistence type="predicted"/>
<accession>A0A1Y5N805</accession>
<gene>
    <name evidence="1" type="ORF">B9N61_08015</name>
</gene>